<dbReference type="InterPro" id="IPR016032">
    <property type="entry name" value="Sig_transdc_resp-reg_C-effctor"/>
</dbReference>
<dbReference type="PROSITE" id="PS50043">
    <property type="entry name" value="HTH_LUXR_2"/>
    <property type="match status" value="1"/>
</dbReference>
<dbReference type="PANTHER" id="PTHR44688">
    <property type="entry name" value="DNA-BINDING TRANSCRIPTIONAL ACTIVATOR DEVR_DOSR"/>
    <property type="match status" value="1"/>
</dbReference>
<dbReference type="InterPro" id="IPR036388">
    <property type="entry name" value="WH-like_DNA-bd_sf"/>
</dbReference>
<dbReference type="Pfam" id="PF00196">
    <property type="entry name" value="GerE"/>
    <property type="match status" value="1"/>
</dbReference>
<organism evidence="7 8">
    <name type="scientific">Flagellimonas aequoris</name>
    <dbReference type="NCBI Taxonomy" id="2306997"/>
    <lineage>
        <taxon>Bacteria</taxon>
        <taxon>Pseudomonadati</taxon>
        <taxon>Bacteroidota</taxon>
        <taxon>Flavobacteriia</taxon>
        <taxon>Flavobacteriales</taxon>
        <taxon>Flavobacteriaceae</taxon>
        <taxon>Flagellimonas</taxon>
    </lineage>
</organism>
<keyword evidence="4" id="KW-1133">Transmembrane helix</keyword>
<keyword evidence="4" id="KW-0812">Transmembrane</keyword>
<feature type="domain" description="HTH luxR-type" evidence="6">
    <location>
        <begin position="173"/>
        <end position="238"/>
    </location>
</feature>
<protein>
    <submittedName>
        <fullName evidence="7">Response regulator transcription factor</fullName>
    </submittedName>
</protein>
<dbReference type="PROSITE" id="PS00622">
    <property type="entry name" value="HTH_LUXR_1"/>
    <property type="match status" value="1"/>
</dbReference>
<keyword evidence="8" id="KW-1185">Reference proteome</keyword>
<evidence type="ECO:0000256" key="5">
    <source>
        <dbReference type="SAM" id="SignalP"/>
    </source>
</evidence>
<sequence length="239" mass="27605">MRRLHYLVPLFFLLLMGSLHAGERFSFEMAMVPTDSVQDSLSSREWKKFKSFEAQLQSSQLSKTDKENQLTGYARDSLNILRVKLVAMKVLEEKNLLNRDIAENTSYYTTLLEKLKESEIPPSEYLFLEEKLAYLNQEALNGSLQLSRWMNIGLVLLVAFLGYMLFRQRKRQDKTILPELSKQETMVRNLILQGKSNKEIANELFISLSTVKSHITNIYGKLNISNRRELLENSTGAST</sequence>
<dbReference type="Gene3D" id="1.10.10.10">
    <property type="entry name" value="Winged helix-like DNA-binding domain superfamily/Winged helix DNA-binding domain"/>
    <property type="match status" value="1"/>
</dbReference>
<dbReference type="SMART" id="SM00421">
    <property type="entry name" value="HTH_LUXR"/>
    <property type="match status" value="1"/>
</dbReference>
<keyword evidence="2" id="KW-0238">DNA-binding</keyword>
<proteinExistence type="predicted"/>
<keyword evidence="3" id="KW-0804">Transcription</keyword>
<evidence type="ECO:0000313" key="8">
    <source>
        <dbReference type="Proteomes" id="UP000321528"/>
    </source>
</evidence>
<dbReference type="PRINTS" id="PR00038">
    <property type="entry name" value="HTHLUXR"/>
</dbReference>
<evidence type="ECO:0000313" key="7">
    <source>
        <dbReference type="EMBL" id="TXK07613.1"/>
    </source>
</evidence>
<keyword evidence="4" id="KW-0472">Membrane</keyword>
<evidence type="ECO:0000256" key="2">
    <source>
        <dbReference type="ARBA" id="ARBA00023125"/>
    </source>
</evidence>
<dbReference type="PANTHER" id="PTHR44688:SF16">
    <property type="entry name" value="DNA-BINDING TRANSCRIPTIONAL ACTIVATOR DEVR_DOSR"/>
    <property type="match status" value="1"/>
</dbReference>
<accession>A0ABY3KYS3</accession>
<keyword evidence="1" id="KW-0805">Transcription regulation</keyword>
<dbReference type="EMBL" id="VNWL01000007">
    <property type="protein sequence ID" value="TXK07613.1"/>
    <property type="molecule type" value="Genomic_DNA"/>
</dbReference>
<evidence type="ECO:0000259" key="6">
    <source>
        <dbReference type="PROSITE" id="PS50043"/>
    </source>
</evidence>
<dbReference type="SUPFAM" id="SSF46894">
    <property type="entry name" value="C-terminal effector domain of the bipartite response regulators"/>
    <property type="match status" value="1"/>
</dbReference>
<feature type="signal peptide" evidence="5">
    <location>
        <begin position="1"/>
        <end position="21"/>
    </location>
</feature>
<name>A0ABY3KYS3_9FLAO</name>
<evidence type="ECO:0000256" key="1">
    <source>
        <dbReference type="ARBA" id="ARBA00023015"/>
    </source>
</evidence>
<feature type="transmembrane region" description="Helical" evidence="4">
    <location>
        <begin position="149"/>
        <end position="166"/>
    </location>
</feature>
<dbReference type="RefSeq" id="WP_147378504.1">
    <property type="nucleotide sequence ID" value="NZ_QXFJ01000008.1"/>
</dbReference>
<dbReference type="CDD" id="cd06170">
    <property type="entry name" value="LuxR_C_like"/>
    <property type="match status" value="1"/>
</dbReference>
<keyword evidence="5" id="KW-0732">Signal</keyword>
<reference evidence="7 8" key="1">
    <citation type="submission" date="2019-07" db="EMBL/GenBank/DDBJ databases">
        <title>Draft genome of two Muricauda strains isolated from deep sea.</title>
        <authorList>
            <person name="Sun C."/>
        </authorList>
    </citation>
    <scope>NUCLEOTIDE SEQUENCE [LARGE SCALE GENOMIC DNA]</scope>
    <source>
        <strain evidence="7 8">NH166</strain>
    </source>
</reference>
<evidence type="ECO:0000256" key="4">
    <source>
        <dbReference type="SAM" id="Phobius"/>
    </source>
</evidence>
<comment type="caution">
    <text evidence="7">The sequence shown here is derived from an EMBL/GenBank/DDBJ whole genome shotgun (WGS) entry which is preliminary data.</text>
</comment>
<dbReference type="Proteomes" id="UP000321528">
    <property type="component" value="Unassembled WGS sequence"/>
</dbReference>
<feature type="chain" id="PRO_5045228008" evidence="5">
    <location>
        <begin position="22"/>
        <end position="239"/>
    </location>
</feature>
<dbReference type="InterPro" id="IPR000792">
    <property type="entry name" value="Tscrpt_reg_LuxR_C"/>
</dbReference>
<gene>
    <name evidence="7" type="ORF">FQ019_02475</name>
</gene>
<evidence type="ECO:0000256" key="3">
    <source>
        <dbReference type="ARBA" id="ARBA00023163"/>
    </source>
</evidence>